<dbReference type="SUPFAM" id="SSF52402">
    <property type="entry name" value="Adenine nucleotide alpha hydrolases-like"/>
    <property type="match status" value="1"/>
</dbReference>
<dbReference type="InterPro" id="IPR006426">
    <property type="entry name" value="Asn_synth_AEB"/>
</dbReference>
<name>A0A6C0I827_9ZZZZ</name>
<protein>
    <recommendedName>
        <fullName evidence="2">asparagine synthase (glutamine-hydrolyzing)</fullName>
        <ecNumber evidence="2">6.3.5.4</ecNumber>
    </recommendedName>
    <alternativeName>
        <fullName evidence="8">Glutamine-dependent asparagine synthetase</fullName>
    </alternativeName>
</protein>
<dbReference type="GO" id="GO:0006529">
    <property type="term" value="P:asparagine biosynthetic process"/>
    <property type="evidence" value="ECO:0007669"/>
    <property type="project" value="UniProtKB-KW"/>
</dbReference>
<dbReference type="CDD" id="cd01991">
    <property type="entry name" value="Asn_synthase_B_C"/>
    <property type="match status" value="1"/>
</dbReference>
<dbReference type="EMBL" id="MN740114">
    <property type="protein sequence ID" value="QHT88263.1"/>
    <property type="molecule type" value="Genomic_DNA"/>
</dbReference>
<dbReference type="GO" id="GO:0004066">
    <property type="term" value="F:asparagine synthase (glutamine-hydrolyzing) activity"/>
    <property type="evidence" value="ECO:0007669"/>
    <property type="project" value="UniProtKB-EC"/>
</dbReference>
<proteinExistence type="predicted"/>
<keyword evidence="5" id="KW-0547">Nucleotide-binding</keyword>
<keyword evidence="3" id="KW-0436">Ligase</keyword>
<dbReference type="Gene3D" id="3.60.20.10">
    <property type="entry name" value="Glutamine Phosphoribosylpyrophosphate, subunit 1, domain 1"/>
    <property type="match status" value="1"/>
</dbReference>
<keyword evidence="4" id="KW-0028">Amino-acid biosynthesis</keyword>
<sequence>MCGILGYFGKHIVDAKALIKKLKHRGPDGTNIVTGDGFILGFALLSINGSAGMQPVQKGSIYVVCNGEIYNYKQLATDYGITIPEGGSDCSILPELFMKTRSVTEFCRVLDGVFAMIVVNNGNFTVIRDPYGVRPLFMEEKDAFASEAKALPNLGGHIQQFPAGTFFQNGRFRSYHEIPHIKQPFFKNTHSAEGALRDALITSVKKRLLSDRPIGALLSGGLDSSLIVAILAKHVGNLQTFSIGLADSEDLRCARIVAAHCKTKHHEIVITEKQYQDAIEEVIKSLESHDVTTVRASVGNWLVGQYIRKNTDIKVVFNGDGSDEIGGGYRYFQKAPSNVEFENECVRLLEDICYFDVLRSDRCISAHGLEPRTPYLDKQFVATWLSIPTSLRRTKIEKQVLRHAFAGYLPSLILYRKKEAFSDGMSQNVPWKSIPNEEAYYKELYNKYYSQELVPYKWMPKWSPETSDPSAKTLSNY</sequence>
<dbReference type="EC" id="6.3.5.4" evidence="2"/>
<dbReference type="PANTHER" id="PTHR11772:SF23">
    <property type="entry name" value="ASPARAGINE SYNTHETASE [GLUTAMINE-HYDROLYZING]"/>
    <property type="match status" value="1"/>
</dbReference>
<dbReference type="GO" id="GO:0005829">
    <property type="term" value="C:cytosol"/>
    <property type="evidence" value="ECO:0007669"/>
    <property type="project" value="TreeGrafter"/>
</dbReference>
<evidence type="ECO:0000259" key="10">
    <source>
        <dbReference type="PROSITE" id="PS51278"/>
    </source>
</evidence>
<accession>A0A6C0I827</accession>
<feature type="domain" description="Glutamine amidotransferase type-2" evidence="10">
    <location>
        <begin position="2"/>
        <end position="172"/>
    </location>
</feature>
<evidence type="ECO:0000256" key="8">
    <source>
        <dbReference type="ARBA" id="ARBA00030234"/>
    </source>
</evidence>
<dbReference type="InterPro" id="IPR029055">
    <property type="entry name" value="Ntn_hydrolases_N"/>
</dbReference>
<dbReference type="SUPFAM" id="SSF56235">
    <property type="entry name" value="N-terminal nucleophile aminohydrolases (Ntn hydrolases)"/>
    <property type="match status" value="1"/>
</dbReference>
<dbReference type="GO" id="GO:0005524">
    <property type="term" value="F:ATP binding"/>
    <property type="evidence" value="ECO:0007669"/>
    <property type="project" value="UniProtKB-KW"/>
</dbReference>
<evidence type="ECO:0000256" key="3">
    <source>
        <dbReference type="ARBA" id="ARBA00022598"/>
    </source>
</evidence>
<evidence type="ECO:0000313" key="11">
    <source>
        <dbReference type="EMBL" id="QHT88263.1"/>
    </source>
</evidence>
<dbReference type="AlphaFoldDB" id="A0A6C0I827"/>
<evidence type="ECO:0000256" key="1">
    <source>
        <dbReference type="ARBA" id="ARBA00005187"/>
    </source>
</evidence>
<dbReference type="InterPro" id="IPR050795">
    <property type="entry name" value="Asn_Synthetase"/>
</dbReference>
<evidence type="ECO:0000256" key="6">
    <source>
        <dbReference type="ARBA" id="ARBA00022840"/>
    </source>
</evidence>
<organism evidence="11">
    <name type="scientific">viral metagenome</name>
    <dbReference type="NCBI Taxonomy" id="1070528"/>
    <lineage>
        <taxon>unclassified sequences</taxon>
        <taxon>metagenomes</taxon>
        <taxon>organismal metagenomes</taxon>
    </lineage>
</organism>
<evidence type="ECO:0000256" key="7">
    <source>
        <dbReference type="ARBA" id="ARBA00022888"/>
    </source>
</evidence>
<dbReference type="InterPro" id="IPR001962">
    <property type="entry name" value="Asn_synthase"/>
</dbReference>
<reference evidence="11" key="1">
    <citation type="journal article" date="2020" name="Nature">
        <title>Giant virus diversity and host interactions through global metagenomics.</title>
        <authorList>
            <person name="Schulz F."/>
            <person name="Roux S."/>
            <person name="Paez-Espino D."/>
            <person name="Jungbluth S."/>
            <person name="Walsh D.A."/>
            <person name="Denef V.J."/>
            <person name="McMahon K.D."/>
            <person name="Konstantinidis K.T."/>
            <person name="Eloe-Fadrosh E.A."/>
            <person name="Kyrpides N.C."/>
            <person name="Woyke T."/>
        </authorList>
    </citation>
    <scope>NUCLEOTIDE SEQUENCE</scope>
    <source>
        <strain evidence="11">GVMAG-M-3300023184-50</strain>
    </source>
</reference>
<dbReference type="PROSITE" id="PS51278">
    <property type="entry name" value="GATASE_TYPE_2"/>
    <property type="match status" value="1"/>
</dbReference>
<comment type="catalytic activity">
    <reaction evidence="9">
        <text>L-aspartate + L-glutamine + ATP + H2O = L-asparagine + L-glutamate + AMP + diphosphate + H(+)</text>
        <dbReference type="Rhea" id="RHEA:12228"/>
        <dbReference type="ChEBI" id="CHEBI:15377"/>
        <dbReference type="ChEBI" id="CHEBI:15378"/>
        <dbReference type="ChEBI" id="CHEBI:29985"/>
        <dbReference type="ChEBI" id="CHEBI:29991"/>
        <dbReference type="ChEBI" id="CHEBI:30616"/>
        <dbReference type="ChEBI" id="CHEBI:33019"/>
        <dbReference type="ChEBI" id="CHEBI:58048"/>
        <dbReference type="ChEBI" id="CHEBI:58359"/>
        <dbReference type="ChEBI" id="CHEBI:456215"/>
        <dbReference type="EC" id="6.3.5.4"/>
    </reaction>
</comment>
<dbReference type="Pfam" id="PF13537">
    <property type="entry name" value="GATase_7"/>
    <property type="match status" value="1"/>
</dbReference>
<evidence type="ECO:0000256" key="9">
    <source>
        <dbReference type="ARBA" id="ARBA00048741"/>
    </source>
</evidence>
<dbReference type="Gene3D" id="3.40.50.620">
    <property type="entry name" value="HUPs"/>
    <property type="match status" value="1"/>
</dbReference>
<evidence type="ECO:0000256" key="2">
    <source>
        <dbReference type="ARBA" id="ARBA00012737"/>
    </source>
</evidence>
<keyword evidence="7" id="KW-0061">Asparagine biosynthesis</keyword>
<dbReference type="PIRSF" id="PIRSF001589">
    <property type="entry name" value="Asn_synthetase_glu-h"/>
    <property type="match status" value="1"/>
</dbReference>
<dbReference type="InterPro" id="IPR017932">
    <property type="entry name" value="GATase_2_dom"/>
</dbReference>
<dbReference type="InterPro" id="IPR014729">
    <property type="entry name" value="Rossmann-like_a/b/a_fold"/>
</dbReference>
<keyword evidence="6" id="KW-0067">ATP-binding</keyword>
<dbReference type="Pfam" id="PF00733">
    <property type="entry name" value="Asn_synthase"/>
    <property type="match status" value="2"/>
</dbReference>
<dbReference type="PANTHER" id="PTHR11772">
    <property type="entry name" value="ASPARAGINE SYNTHETASE"/>
    <property type="match status" value="1"/>
</dbReference>
<evidence type="ECO:0000256" key="4">
    <source>
        <dbReference type="ARBA" id="ARBA00022605"/>
    </source>
</evidence>
<evidence type="ECO:0000256" key="5">
    <source>
        <dbReference type="ARBA" id="ARBA00022741"/>
    </source>
</evidence>
<comment type="pathway">
    <text evidence="1">Amino-acid biosynthesis; L-asparagine biosynthesis; L-asparagine from L-aspartate (L-Gln route): step 1/1.</text>
</comment>